<evidence type="ECO:0000256" key="1">
    <source>
        <dbReference type="SAM" id="MobiDB-lite"/>
    </source>
</evidence>
<feature type="compositionally biased region" description="Acidic residues" evidence="1">
    <location>
        <begin position="1011"/>
        <end position="1029"/>
    </location>
</feature>
<feature type="compositionally biased region" description="Acidic residues" evidence="1">
    <location>
        <begin position="226"/>
        <end position="236"/>
    </location>
</feature>
<evidence type="ECO:0000313" key="2">
    <source>
        <dbReference type="EMBL" id="KPI84931.1"/>
    </source>
</evidence>
<gene>
    <name evidence="2" type="ORF">ABL78_6023</name>
</gene>
<feature type="region of interest" description="Disordered" evidence="1">
    <location>
        <begin position="975"/>
        <end position="1041"/>
    </location>
</feature>
<feature type="region of interest" description="Disordered" evidence="1">
    <location>
        <begin position="226"/>
        <end position="276"/>
    </location>
</feature>
<dbReference type="EMBL" id="LJSK01000221">
    <property type="protein sequence ID" value="KPI84931.1"/>
    <property type="molecule type" value="Genomic_DNA"/>
</dbReference>
<feature type="compositionally biased region" description="Low complexity" evidence="1">
    <location>
        <begin position="764"/>
        <end position="778"/>
    </location>
</feature>
<dbReference type="VEuPathDB" id="TriTrypDB:Lsey_0221_0120"/>
<feature type="compositionally biased region" description="Polar residues" evidence="1">
    <location>
        <begin position="728"/>
        <end position="751"/>
    </location>
</feature>
<keyword evidence="3" id="KW-1185">Reference proteome</keyword>
<accession>A0A0N1I2P1</accession>
<feature type="region of interest" description="Disordered" evidence="1">
    <location>
        <begin position="683"/>
        <end position="830"/>
    </location>
</feature>
<feature type="region of interest" description="Disordered" evidence="1">
    <location>
        <begin position="560"/>
        <end position="582"/>
    </location>
</feature>
<feature type="compositionally biased region" description="Low complexity" evidence="1">
    <location>
        <begin position="708"/>
        <end position="727"/>
    </location>
</feature>
<dbReference type="OrthoDB" id="272990at2759"/>
<feature type="compositionally biased region" description="Basic and acidic residues" evidence="1">
    <location>
        <begin position="1030"/>
        <end position="1041"/>
    </location>
</feature>
<protein>
    <submittedName>
        <fullName evidence="2">Uncharacterized protein</fullName>
    </submittedName>
</protein>
<reference evidence="2 3" key="1">
    <citation type="journal article" date="2015" name="PLoS Pathog.">
        <title>Leptomonas seymouri: Adaptations to the Dixenous Life Cycle Analyzed by Genome Sequencing, Transcriptome Profiling and Co-infection with Leishmania donovani.</title>
        <authorList>
            <person name="Kraeva N."/>
            <person name="Butenko A."/>
            <person name="Hlavacova J."/>
            <person name="Kostygov A."/>
            <person name="Myskova J."/>
            <person name="Grybchuk D."/>
            <person name="Lestinova T."/>
            <person name="Votypka J."/>
            <person name="Volf P."/>
            <person name="Opperdoes F."/>
            <person name="Flegontov P."/>
            <person name="Lukes J."/>
            <person name="Yurchenko V."/>
        </authorList>
    </citation>
    <scope>NUCLEOTIDE SEQUENCE [LARGE SCALE GENOMIC DNA]</scope>
    <source>
        <strain evidence="2 3">ATCC 30220</strain>
    </source>
</reference>
<feature type="compositionally biased region" description="Acidic residues" evidence="1">
    <location>
        <begin position="243"/>
        <end position="260"/>
    </location>
</feature>
<feature type="compositionally biased region" description="Polar residues" evidence="1">
    <location>
        <begin position="794"/>
        <end position="816"/>
    </location>
</feature>
<feature type="region of interest" description="Disordered" evidence="1">
    <location>
        <begin position="1106"/>
        <end position="1128"/>
    </location>
</feature>
<dbReference type="Proteomes" id="UP000038009">
    <property type="component" value="Unassembled WGS sequence"/>
</dbReference>
<feature type="region of interest" description="Disordered" evidence="1">
    <location>
        <begin position="186"/>
        <end position="208"/>
    </location>
</feature>
<feature type="compositionally biased region" description="Polar residues" evidence="1">
    <location>
        <begin position="987"/>
        <end position="1010"/>
    </location>
</feature>
<sequence length="1140" mass="122151">MHYFFLEKQSNLTLRWKVRQVAFDAKYRYLYYSKPLSSTDIEDVMMRSQEAEAGASAVGHSGFASSTAPSGTSSRKVKWSGKVKVTQLRYAADEYIVPPISDDFNEGILLTLIVVGYERSLDRRPRWGMGSASNSSERSLSHRSNASCFHSMSLLSSMRHDSELDVEGDDAATSSAVQPLLINADTDVPEPELPSGFIHMPSYPVNESLDEDFEDEDENMFRDIDLVPDDEEDEETSVAASEGETEASEEEAEEEDEDDVALNSPPSSPTESAQSGYSFFSRRRRVVGGGRASAMRDEKTVQLQFRAANYDVFRIVSLRVRQALVRHGLCGPLHAGLPPYDPRNGIALATVPLHLRHAFRRLNDVVFYSLQVGHVVYVRQQREVRGMEGYLCITHDSILLLQLDGKCPRWLDLEDIVGVQYVLRGSHSFISIRAAKPYPDFVFIPIVPSYPPNSTFDSEECVEGIVSMVRRLLMQRLRAGEEVALAPVSSRCASVHTAEDTDEYDLLCHIHNLSTQYTDVFKYIAREQSTGATPLRWRWDNSKTPTHFTFKRDLYQALEREEGEDTEEDDETSPSRSQRRHLLAPSSHAHMGEAMLPSRQQQHLSNGVPAGGLYKATPMSRWPERYAGTLSAVSSSCGTTTQRADPFSHRSSLDSNASFLPATMTQLMALPSRGAELRAKQRLQVTRTDRRNASPARAVDTSCGAADDGSASGTTCASAGGAGDDATVQPQQAKASIATSSMGTIRNSPPSTATPPCGAPPGIRTTTVSSLSSLRQRSAGTPPPSQVASGLPATASSTKTAVNSFPQGSPGISGQRTAEPPYDGDNGNILNAAAGSVLSQRSPSSRPNTYGLVPSQHHTDPSGFDYWFTTAAPNVPPVATAPKGVQLSDIHSSMLQQAGERDPALPCPLTNTFGRPTAAAATPSVHGSAFLGNASTAAASGGRNSLGGVSAMANTGSLGPVPNISMGSELGASAAASSSTRGGKCSSAGQRGSLTNGSQSPQEVTHTTENVVEEDEESDEDFDSEDMEDMLQRPESRGLQPTHEHAALPSLPAVDSGVVAAAAAAGVGGTPGAGTVPIETPGFVQVAEGIVTPEVLTADLLPGFRQRDADQHSEAASAPSPSLQARPDMVAFIPPAVLPK</sequence>
<proteinExistence type="predicted"/>
<evidence type="ECO:0000313" key="3">
    <source>
        <dbReference type="Proteomes" id="UP000038009"/>
    </source>
</evidence>
<organism evidence="2 3">
    <name type="scientific">Leptomonas seymouri</name>
    <dbReference type="NCBI Taxonomy" id="5684"/>
    <lineage>
        <taxon>Eukaryota</taxon>
        <taxon>Discoba</taxon>
        <taxon>Euglenozoa</taxon>
        <taxon>Kinetoplastea</taxon>
        <taxon>Metakinetoplastina</taxon>
        <taxon>Trypanosomatida</taxon>
        <taxon>Trypanosomatidae</taxon>
        <taxon>Leishmaniinae</taxon>
        <taxon>Leptomonas</taxon>
    </lineage>
</organism>
<feature type="compositionally biased region" description="Acidic residues" evidence="1">
    <location>
        <begin position="561"/>
        <end position="572"/>
    </location>
</feature>
<name>A0A0N1I2P1_LEPSE</name>
<comment type="caution">
    <text evidence="2">The sequence shown here is derived from an EMBL/GenBank/DDBJ whole genome shotgun (WGS) entry which is preliminary data.</text>
</comment>
<dbReference type="OMA" id="CITHDSI"/>
<dbReference type="AlphaFoldDB" id="A0A0N1I2P1"/>